<dbReference type="CDD" id="cd16263">
    <property type="entry name" value="BipA_III"/>
    <property type="match status" value="1"/>
</dbReference>
<dbReference type="Pfam" id="PF21018">
    <property type="entry name" value="BipA_C"/>
    <property type="match status" value="1"/>
</dbReference>
<dbReference type="InterPro" id="IPR000640">
    <property type="entry name" value="EFG_V-like"/>
</dbReference>
<dbReference type="AlphaFoldDB" id="A0A6P1T828"/>
<dbReference type="InterPro" id="IPR047042">
    <property type="entry name" value="BipA_II"/>
</dbReference>
<dbReference type="InterPro" id="IPR000795">
    <property type="entry name" value="T_Tr_GTP-bd_dom"/>
</dbReference>
<evidence type="ECO:0000313" key="6">
    <source>
        <dbReference type="EMBL" id="MBB5211586.1"/>
    </source>
</evidence>
<dbReference type="SUPFAM" id="SSF52540">
    <property type="entry name" value="P-loop containing nucleoside triphosphate hydrolases"/>
    <property type="match status" value="1"/>
</dbReference>
<feature type="domain" description="Tr-type G" evidence="5">
    <location>
        <begin position="3"/>
        <end position="198"/>
    </location>
</feature>
<dbReference type="NCBIfam" id="TIGR01394">
    <property type="entry name" value="TypA_BipA"/>
    <property type="match status" value="1"/>
</dbReference>
<dbReference type="FunFam" id="3.30.70.870:FF:000003">
    <property type="entry name" value="GTP-binding protein TypA"/>
    <property type="match status" value="1"/>
</dbReference>
<dbReference type="CDD" id="cd03710">
    <property type="entry name" value="BipA_TypA_C"/>
    <property type="match status" value="1"/>
</dbReference>
<dbReference type="Proteomes" id="UP000563601">
    <property type="component" value="Unassembled WGS sequence"/>
</dbReference>
<evidence type="ECO:0000313" key="8">
    <source>
        <dbReference type="Proteomes" id="UP000464675"/>
    </source>
</evidence>
<dbReference type="InterPro" id="IPR031157">
    <property type="entry name" value="G_TR_CS"/>
</dbReference>
<dbReference type="EMBL" id="CP047491">
    <property type="protein sequence ID" value="QHQ37676.1"/>
    <property type="molecule type" value="Genomic_DNA"/>
</dbReference>
<reference evidence="6 9" key="2">
    <citation type="submission" date="2020-08" db="EMBL/GenBank/DDBJ databases">
        <title>Genomic Encyclopedia of Type Strains, Phase IV (KMG-IV): sequencing the most valuable type-strain genomes for metagenomic binning, comparative biology and taxonomic classification.</title>
        <authorList>
            <person name="Goeker M."/>
        </authorList>
    </citation>
    <scope>NUCLEOTIDE SEQUENCE [LARGE SCALE GENOMIC DNA]</scope>
    <source>
        <strain evidence="6 9">DSM 11525</strain>
    </source>
</reference>
<dbReference type="SUPFAM" id="SSF50447">
    <property type="entry name" value="Translation proteins"/>
    <property type="match status" value="1"/>
</dbReference>
<evidence type="ECO:0000256" key="2">
    <source>
        <dbReference type="ARBA" id="ARBA00023134"/>
    </source>
</evidence>
<dbReference type="Pfam" id="PF00009">
    <property type="entry name" value="GTP_EFTU"/>
    <property type="match status" value="1"/>
</dbReference>
<dbReference type="GO" id="GO:0005525">
    <property type="term" value="F:GTP binding"/>
    <property type="evidence" value="ECO:0007669"/>
    <property type="project" value="UniProtKB-UniRule"/>
</dbReference>
<dbReference type="InterPro" id="IPR047043">
    <property type="entry name" value="BipA_III"/>
</dbReference>
<keyword evidence="4" id="KW-0820">tRNA-binding</keyword>
<dbReference type="PANTHER" id="PTHR42908">
    <property type="entry name" value="TRANSLATION ELONGATION FACTOR-RELATED"/>
    <property type="match status" value="1"/>
</dbReference>
<protein>
    <recommendedName>
        <fullName evidence="4">Large ribosomal subunit assembly factor BipA</fullName>
        <ecNumber evidence="4">3.6.5.-</ecNumber>
    </recommendedName>
    <alternativeName>
        <fullName evidence="4">GTP-binding protein BipA</fullName>
    </alternativeName>
</protein>
<dbReference type="InterPro" id="IPR006298">
    <property type="entry name" value="BipA"/>
</dbReference>
<sequence>MINNLRNIAIIAHVDHGKTTLVDKLLQQSGTLDRRSADSERVMDSNDQEKERGITILAKNTAIRWNDYRINIVDTPGHADFGGEVERVLSMVDSVLLLVDAVDGPMPQTRFVTQKAFEQGLNPIVVINKIDRPGARPDWVMDQVFDLFDSLGATDEQLDFPVIYASALNGFAGLDETDMADDMTPLFQMIVDKVEPPKVDMDGPFQMQVSALDYNSYVGVIGVGRIKRGTLKPNQQVVILDRDGNKRKAKILQVMGYLGLERVEVEQASAGDIVCITGVGELNISDTLCDPDHPEALPALSVDEPTVSMTFQVNDSPFAGKEGKYVTSRNIKDRLDQELIHNVALRVEQGDSPDKFKVSGRGELHLSVLIESMRREGFELGVSRPEVVQKEVDGEIHEPYEQVVIDVEEQHQGPIMEELGLRKADLTNMEPDGKGRVRLTFIVPSRGMIGFRSQFLTITSGSGIMTSIFDHYGPVKQGDVAKRINGVLVSMTKGKTLAYGLFALQDRGRLFLGHGEEVYEGQVIGIHSRGNDLVVNPTKAKQLTNVRASGTDDALTLSPPIRHTLEQALEFIEDDELVEVTPESIRIRKKILQENMRKRAKK</sequence>
<dbReference type="GO" id="GO:0010467">
    <property type="term" value="P:gene expression"/>
    <property type="evidence" value="ECO:0007669"/>
    <property type="project" value="UniProtKB-ARBA"/>
</dbReference>
<dbReference type="FunFam" id="3.30.70.240:FF:000002">
    <property type="entry name" value="GTP-binding protein TypA"/>
    <property type="match status" value="1"/>
</dbReference>
<comment type="catalytic activity">
    <reaction evidence="3 4">
        <text>GTP + H2O = GDP + phosphate + H(+)</text>
        <dbReference type="Rhea" id="RHEA:19669"/>
        <dbReference type="ChEBI" id="CHEBI:15377"/>
        <dbReference type="ChEBI" id="CHEBI:15378"/>
        <dbReference type="ChEBI" id="CHEBI:37565"/>
        <dbReference type="ChEBI" id="CHEBI:43474"/>
        <dbReference type="ChEBI" id="CHEBI:58189"/>
    </reaction>
</comment>
<keyword evidence="4" id="KW-0963">Cytoplasm</keyword>
<evidence type="ECO:0000256" key="4">
    <source>
        <dbReference type="HAMAP-Rule" id="MF_00849"/>
    </source>
</evidence>
<dbReference type="Gene3D" id="3.30.70.240">
    <property type="match status" value="1"/>
</dbReference>
<dbReference type="CDD" id="cd01891">
    <property type="entry name" value="TypA_BipA"/>
    <property type="match status" value="1"/>
</dbReference>
<dbReference type="Gene3D" id="3.40.50.300">
    <property type="entry name" value="P-loop containing nucleotide triphosphate hydrolases"/>
    <property type="match status" value="1"/>
</dbReference>
<evidence type="ECO:0000259" key="5">
    <source>
        <dbReference type="PROSITE" id="PS51722"/>
    </source>
</evidence>
<dbReference type="InterPro" id="IPR048876">
    <property type="entry name" value="BipA_C"/>
</dbReference>
<dbReference type="GO" id="GO:0003924">
    <property type="term" value="F:GTPase activity"/>
    <property type="evidence" value="ECO:0007669"/>
    <property type="project" value="UniProtKB-UniRule"/>
</dbReference>
<dbReference type="SUPFAM" id="SSF54980">
    <property type="entry name" value="EF-G C-terminal domain-like"/>
    <property type="match status" value="2"/>
</dbReference>
<keyword evidence="8" id="KW-1185">Reference proteome</keyword>
<keyword evidence="4" id="KW-0694">RNA-binding</keyword>
<dbReference type="InterPro" id="IPR047041">
    <property type="entry name" value="BipA_GTP-bd_dom"/>
</dbReference>
<accession>A0A6P1T828</accession>
<dbReference type="RefSeq" id="WP_161857014.1">
    <property type="nucleotide sequence ID" value="NZ_CP047491.1"/>
</dbReference>
<evidence type="ECO:0000313" key="9">
    <source>
        <dbReference type="Proteomes" id="UP000563601"/>
    </source>
</evidence>
<comment type="subunit">
    <text evidence="4">Monomer.</text>
</comment>
<dbReference type="GO" id="GO:0000049">
    <property type="term" value="F:tRNA binding"/>
    <property type="evidence" value="ECO:0007669"/>
    <property type="project" value="UniProtKB-KW"/>
</dbReference>
<dbReference type="InterPro" id="IPR005225">
    <property type="entry name" value="Small_GTP-bd"/>
</dbReference>
<dbReference type="InterPro" id="IPR035647">
    <property type="entry name" value="EFG_III/V"/>
</dbReference>
<dbReference type="GO" id="GO:0000027">
    <property type="term" value="P:ribosomal large subunit assembly"/>
    <property type="evidence" value="ECO:0007669"/>
    <property type="project" value="UniProtKB-UniRule"/>
</dbReference>
<dbReference type="PROSITE" id="PS00301">
    <property type="entry name" value="G_TR_1"/>
    <property type="match status" value="1"/>
</dbReference>
<dbReference type="GO" id="GO:0005829">
    <property type="term" value="C:cytosol"/>
    <property type="evidence" value="ECO:0007669"/>
    <property type="project" value="TreeGrafter"/>
</dbReference>
<dbReference type="InterPro" id="IPR009000">
    <property type="entry name" value="Transl_B-barrel_sf"/>
</dbReference>
<dbReference type="InterPro" id="IPR035651">
    <property type="entry name" value="BipA_V"/>
</dbReference>
<dbReference type="CDD" id="cd03691">
    <property type="entry name" value="BipA_TypA_II"/>
    <property type="match status" value="1"/>
</dbReference>
<gene>
    <name evidence="4" type="primary">bipA</name>
    <name evidence="7" type="synonym">typA</name>
    <name evidence="7" type="ORF">GTQ55_00875</name>
    <name evidence="6" type="ORF">HNQ53_001804</name>
</gene>
<dbReference type="EC" id="3.6.5.-" evidence="4"/>
<name>A0A6P1T828_9GAMM</name>
<reference evidence="7 8" key="1">
    <citation type="submission" date="2020-01" db="EMBL/GenBank/DDBJ databases">
        <title>The possibility of degradation of plastic by Microbulbifer hydrolyticus IRE-31.</title>
        <authorList>
            <person name="Liu L."/>
        </authorList>
    </citation>
    <scope>NUCLEOTIDE SEQUENCE [LARGE SCALE GENOMIC DNA]</scope>
    <source>
        <strain evidence="7 8">IRE-31</strain>
    </source>
</reference>
<keyword evidence="2 4" id="KW-0342">GTP-binding</keyword>
<dbReference type="Proteomes" id="UP000464675">
    <property type="component" value="Chromosome"/>
</dbReference>
<comment type="similarity">
    <text evidence="4">Belongs to the TRAFAC class translation factor GTPase superfamily. Classic translation factor GTPase family. BipA subfamily.</text>
</comment>
<keyword evidence="4" id="KW-0690">Ribosome biogenesis</keyword>
<evidence type="ECO:0000313" key="7">
    <source>
        <dbReference type="EMBL" id="QHQ37676.1"/>
    </source>
</evidence>
<dbReference type="GO" id="GO:1990904">
    <property type="term" value="C:ribonucleoprotein complex"/>
    <property type="evidence" value="ECO:0007669"/>
    <property type="project" value="TreeGrafter"/>
</dbReference>
<dbReference type="Pfam" id="PF03144">
    <property type="entry name" value="GTP_EFTU_D2"/>
    <property type="match status" value="1"/>
</dbReference>
<dbReference type="NCBIfam" id="TIGR00231">
    <property type="entry name" value="small_GTP"/>
    <property type="match status" value="1"/>
</dbReference>
<dbReference type="PRINTS" id="PR00315">
    <property type="entry name" value="ELONGATNFCT"/>
</dbReference>
<dbReference type="FunFam" id="2.40.30.10:FF:000016">
    <property type="entry name" value="GTP-binding protein TypA"/>
    <property type="match status" value="1"/>
</dbReference>
<comment type="function">
    <text evidence="4">A 50S ribosomal subunit assembly protein with GTPase activity, required for 50S subunit assembly at low temperatures, may also play a role in translation. Binds GTP and analogs. Binds the 70S ribosome between the 30S and 50S subunits, in a similar position as ribosome-bound EF-G; it contacts a number of ribosomal proteins, both rRNAs and the A-site tRNA.</text>
</comment>
<evidence type="ECO:0000256" key="3">
    <source>
        <dbReference type="ARBA" id="ARBA00048548"/>
    </source>
</evidence>
<dbReference type="SMART" id="SM00838">
    <property type="entry name" value="EFG_C"/>
    <property type="match status" value="1"/>
</dbReference>
<dbReference type="PANTHER" id="PTHR42908:SF8">
    <property type="entry name" value="TR-TYPE G DOMAIN-CONTAINING PROTEIN"/>
    <property type="match status" value="1"/>
</dbReference>
<evidence type="ECO:0000256" key="1">
    <source>
        <dbReference type="ARBA" id="ARBA00022741"/>
    </source>
</evidence>
<keyword evidence="4" id="KW-0378">Hydrolase</keyword>
<dbReference type="FunFam" id="3.40.50.300:FF:000055">
    <property type="entry name" value="GTP-binding protein TypA"/>
    <property type="match status" value="1"/>
</dbReference>
<dbReference type="FunFam" id="2.40.50.250:FF:000001">
    <property type="entry name" value="GTP-binding protein TypA"/>
    <property type="match status" value="1"/>
</dbReference>
<dbReference type="InterPro" id="IPR042116">
    <property type="entry name" value="TypA/BipA_C"/>
</dbReference>
<dbReference type="GO" id="GO:0019843">
    <property type="term" value="F:rRNA binding"/>
    <property type="evidence" value="ECO:0007669"/>
    <property type="project" value="UniProtKB-KW"/>
</dbReference>
<dbReference type="HAMAP" id="MF_00849">
    <property type="entry name" value="BipA"/>
    <property type="match status" value="1"/>
</dbReference>
<keyword evidence="1 4" id="KW-0547">Nucleotide-binding</keyword>
<dbReference type="Gene3D" id="3.30.70.870">
    <property type="entry name" value="Elongation Factor G (Translational Gtpase), domain 3"/>
    <property type="match status" value="1"/>
</dbReference>
<dbReference type="OrthoDB" id="9801472at2"/>
<feature type="binding site" evidence="4">
    <location>
        <begin position="15"/>
        <end position="20"/>
    </location>
    <ligand>
        <name>GTP</name>
        <dbReference type="ChEBI" id="CHEBI:37565"/>
    </ligand>
</feature>
<dbReference type="Gene3D" id="2.40.50.250">
    <property type="entry name" value="bipa protein"/>
    <property type="match status" value="1"/>
</dbReference>
<organism evidence="6 9">
    <name type="scientific">Microbulbifer hydrolyticus</name>
    <dbReference type="NCBI Taxonomy" id="48074"/>
    <lineage>
        <taxon>Bacteria</taxon>
        <taxon>Pseudomonadati</taxon>
        <taxon>Pseudomonadota</taxon>
        <taxon>Gammaproteobacteria</taxon>
        <taxon>Cellvibrionales</taxon>
        <taxon>Microbulbiferaceae</taxon>
        <taxon>Microbulbifer</taxon>
    </lineage>
</organism>
<keyword evidence="4" id="KW-0699">rRNA-binding</keyword>
<proteinExistence type="inferred from homology"/>
<dbReference type="GO" id="GO:0009409">
    <property type="term" value="P:response to cold"/>
    <property type="evidence" value="ECO:0007669"/>
    <property type="project" value="UniProtKB-ARBA"/>
</dbReference>
<comment type="subcellular location">
    <subcellularLocation>
        <location evidence="4">Cytoplasm</location>
    </subcellularLocation>
    <text evidence="4">Binds to ribosomes.</text>
</comment>
<dbReference type="GO" id="GO:0043022">
    <property type="term" value="F:ribosome binding"/>
    <property type="evidence" value="ECO:0007669"/>
    <property type="project" value="UniProtKB-UniRule"/>
</dbReference>
<dbReference type="EMBL" id="JACHHR010000002">
    <property type="protein sequence ID" value="MBB5211586.1"/>
    <property type="molecule type" value="Genomic_DNA"/>
</dbReference>
<dbReference type="Gene3D" id="2.40.30.10">
    <property type="entry name" value="Translation factors"/>
    <property type="match status" value="1"/>
</dbReference>
<dbReference type="PROSITE" id="PS51722">
    <property type="entry name" value="G_TR_2"/>
    <property type="match status" value="1"/>
</dbReference>
<dbReference type="InterPro" id="IPR004161">
    <property type="entry name" value="EFTu-like_2"/>
</dbReference>
<feature type="binding site" evidence="4">
    <location>
        <begin position="128"/>
        <end position="131"/>
    </location>
    <ligand>
        <name>GTP</name>
        <dbReference type="ChEBI" id="CHEBI:37565"/>
    </ligand>
</feature>
<dbReference type="InterPro" id="IPR027417">
    <property type="entry name" value="P-loop_NTPase"/>
</dbReference>
<dbReference type="Pfam" id="PF00679">
    <property type="entry name" value="EFG_C"/>
    <property type="match status" value="1"/>
</dbReference>
<dbReference type="GO" id="GO:0097216">
    <property type="term" value="F:guanosine tetraphosphate binding"/>
    <property type="evidence" value="ECO:0007669"/>
    <property type="project" value="UniProtKB-ARBA"/>
</dbReference>